<keyword evidence="4" id="KW-0862">Zinc</keyword>
<accession>A0AAV8TJ98</accession>
<dbReference type="PROSITE" id="PS51036">
    <property type="entry name" value="ZF_A20"/>
    <property type="match status" value="1"/>
</dbReference>
<dbReference type="AlphaFoldDB" id="A0AAV8TJ98"/>
<evidence type="ECO:0000256" key="2">
    <source>
        <dbReference type="ARBA" id="ARBA00022723"/>
    </source>
</evidence>
<dbReference type="SMART" id="SM00259">
    <property type="entry name" value="ZnF_A20"/>
    <property type="match status" value="1"/>
</dbReference>
<dbReference type="InterPro" id="IPR050652">
    <property type="entry name" value="AN1_A20_ZnFinger"/>
</dbReference>
<evidence type="ECO:0000256" key="3">
    <source>
        <dbReference type="ARBA" id="ARBA00022771"/>
    </source>
</evidence>
<dbReference type="PROSITE" id="PS51039">
    <property type="entry name" value="ZF_AN1"/>
    <property type="match status" value="1"/>
</dbReference>
<dbReference type="GO" id="GO:0003677">
    <property type="term" value="F:DNA binding"/>
    <property type="evidence" value="ECO:0007669"/>
    <property type="project" value="InterPro"/>
</dbReference>
<protein>
    <submittedName>
        <fullName evidence="8">Uncharacterized protein</fullName>
    </submittedName>
</protein>
<dbReference type="SUPFAM" id="SSF57716">
    <property type="entry name" value="Glucocorticoid receptor-like (DNA-binding domain)"/>
    <property type="match status" value="1"/>
</dbReference>
<evidence type="ECO:0000313" key="9">
    <source>
        <dbReference type="Proteomes" id="UP001159364"/>
    </source>
</evidence>
<evidence type="ECO:0000256" key="5">
    <source>
        <dbReference type="PROSITE-ProRule" id="PRU00449"/>
    </source>
</evidence>
<evidence type="ECO:0000256" key="4">
    <source>
        <dbReference type="ARBA" id="ARBA00022833"/>
    </source>
</evidence>
<evidence type="ECO:0000259" key="6">
    <source>
        <dbReference type="PROSITE" id="PS51036"/>
    </source>
</evidence>
<comment type="function">
    <text evidence="1">May be involved in environmental stress response.</text>
</comment>
<dbReference type="GO" id="GO:0008270">
    <property type="term" value="F:zinc ion binding"/>
    <property type="evidence" value="ECO:0007669"/>
    <property type="project" value="UniProtKB-KW"/>
</dbReference>
<dbReference type="InterPro" id="IPR002653">
    <property type="entry name" value="Znf_A20"/>
</dbReference>
<gene>
    <name evidence="8" type="ORF">K2173_021706</name>
</gene>
<dbReference type="EMBL" id="JAIWQS010000005">
    <property type="protein sequence ID" value="KAJ8766189.1"/>
    <property type="molecule type" value="Genomic_DNA"/>
</dbReference>
<keyword evidence="9" id="KW-1185">Reference proteome</keyword>
<dbReference type="GO" id="GO:0043161">
    <property type="term" value="P:proteasome-mediated ubiquitin-dependent protein catabolic process"/>
    <property type="evidence" value="ECO:0007669"/>
    <property type="project" value="TreeGrafter"/>
</dbReference>
<dbReference type="Gene3D" id="4.10.1110.10">
    <property type="entry name" value="AN1-like Zinc finger"/>
    <property type="match status" value="1"/>
</dbReference>
<dbReference type="FunFam" id="4.10.1110.10:FF:000001">
    <property type="entry name" value="Zinc finger AN1-type containing 6"/>
    <property type="match status" value="1"/>
</dbReference>
<dbReference type="PANTHER" id="PTHR10634:SF116">
    <property type="entry name" value="ZINC FINGER A20 AND AN1 DOMAIN-CONTAINING STRESS-ASSOCIATED PROTEIN 1"/>
    <property type="match status" value="1"/>
</dbReference>
<name>A0AAV8TJ98_9ROSI</name>
<dbReference type="InterPro" id="IPR035896">
    <property type="entry name" value="AN1-like_Znf"/>
</dbReference>
<dbReference type="Pfam" id="PF01428">
    <property type="entry name" value="zf-AN1"/>
    <property type="match status" value="1"/>
</dbReference>
<sequence>MGSEQNDGTSVPPSEPILCANGCGFFGSASSMNLCSRCYSDFRIKEEQAASAKAAMEMTLNIKPNQGEKDIQKVEVVDESSSSTSSVSVTEAVPRLANRCVVCKKKLGLTGFKCKCENTFCGTHRYPESHECSFDFKTFGRDRIEKANPVIKADKVERI</sequence>
<dbReference type="PANTHER" id="PTHR10634">
    <property type="entry name" value="AN1-TYPE ZINC FINGER PROTEIN"/>
    <property type="match status" value="1"/>
</dbReference>
<reference evidence="8 9" key="1">
    <citation type="submission" date="2021-09" db="EMBL/GenBank/DDBJ databases">
        <title>Genomic insights and catalytic innovation underlie evolution of tropane alkaloids biosynthesis.</title>
        <authorList>
            <person name="Wang Y.-J."/>
            <person name="Tian T."/>
            <person name="Huang J.-P."/>
            <person name="Huang S.-X."/>
        </authorList>
    </citation>
    <scope>NUCLEOTIDE SEQUENCE [LARGE SCALE GENOMIC DNA]</scope>
    <source>
        <strain evidence="8">KIB-2018</strain>
        <tissue evidence="8">Leaf</tissue>
    </source>
</reference>
<dbReference type="Gene3D" id="1.20.5.4770">
    <property type="match status" value="1"/>
</dbReference>
<comment type="caution">
    <text evidence="8">The sequence shown here is derived from an EMBL/GenBank/DDBJ whole genome shotgun (WGS) entry which is preliminary data.</text>
</comment>
<organism evidence="8 9">
    <name type="scientific">Erythroxylum novogranatense</name>
    <dbReference type="NCBI Taxonomy" id="1862640"/>
    <lineage>
        <taxon>Eukaryota</taxon>
        <taxon>Viridiplantae</taxon>
        <taxon>Streptophyta</taxon>
        <taxon>Embryophyta</taxon>
        <taxon>Tracheophyta</taxon>
        <taxon>Spermatophyta</taxon>
        <taxon>Magnoliopsida</taxon>
        <taxon>eudicotyledons</taxon>
        <taxon>Gunneridae</taxon>
        <taxon>Pentapetalae</taxon>
        <taxon>rosids</taxon>
        <taxon>fabids</taxon>
        <taxon>Malpighiales</taxon>
        <taxon>Erythroxylaceae</taxon>
        <taxon>Erythroxylum</taxon>
    </lineage>
</organism>
<dbReference type="SMART" id="SM00154">
    <property type="entry name" value="ZnF_AN1"/>
    <property type="match status" value="1"/>
</dbReference>
<dbReference type="InterPro" id="IPR000058">
    <property type="entry name" value="Znf_AN1"/>
</dbReference>
<dbReference type="Pfam" id="PF01754">
    <property type="entry name" value="zf-A20"/>
    <property type="match status" value="1"/>
</dbReference>
<dbReference type="Proteomes" id="UP001159364">
    <property type="component" value="Linkage Group LG05"/>
</dbReference>
<feature type="domain" description="AN1-type" evidence="7">
    <location>
        <begin position="94"/>
        <end position="140"/>
    </location>
</feature>
<evidence type="ECO:0000256" key="1">
    <source>
        <dbReference type="ARBA" id="ARBA00003732"/>
    </source>
</evidence>
<feature type="domain" description="A20-type" evidence="6">
    <location>
        <begin position="13"/>
        <end position="47"/>
    </location>
</feature>
<proteinExistence type="predicted"/>
<keyword evidence="2" id="KW-0479">Metal-binding</keyword>
<keyword evidence="3 5" id="KW-0863">Zinc-finger</keyword>
<dbReference type="SUPFAM" id="SSF118310">
    <property type="entry name" value="AN1-like Zinc finger"/>
    <property type="match status" value="1"/>
</dbReference>
<evidence type="ECO:0000313" key="8">
    <source>
        <dbReference type="EMBL" id="KAJ8766189.1"/>
    </source>
</evidence>
<evidence type="ECO:0000259" key="7">
    <source>
        <dbReference type="PROSITE" id="PS51039"/>
    </source>
</evidence>